<gene>
    <name evidence="7" type="ORF">CVLEPA_LOCUS23735</name>
</gene>
<feature type="transmembrane region" description="Helical" evidence="5">
    <location>
        <begin position="206"/>
        <end position="225"/>
    </location>
</feature>
<evidence type="ECO:0000256" key="5">
    <source>
        <dbReference type="SAM" id="Phobius"/>
    </source>
</evidence>
<dbReference type="PANTHER" id="PTHR24064">
    <property type="entry name" value="SOLUTE CARRIER FAMILY 22 MEMBER"/>
    <property type="match status" value="1"/>
</dbReference>
<dbReference type="InterPro" id="IPR036259">
    <property type="entry name" value="MFS_trans_sf"/>
</dbReference>
<feature type="transmembrane region" description="Helical" evidence="5">
    <location>
        <begin position="175"/>
        <end position="194"/>
    </location>
</feature>
<keyword evidence="2 5" id="KW-0812">Transmembrane</keyword>
<dbReference type="InterPro" id="IPR020846">
    <property type="entry name" value="MFS_dom"/>
</dbReference>
<keyword evidence="3 5" id="KW-1133">Transmembrane helix</keyword>
<comment type="subcellular location">
    <subcellularLocation>
        <location evidence="1">Membrane</location>
        <topology evidence="1">Multi-pass membrane protein</topology>
    </subcellularLocation>
</comment>
<dbReference type="Pfam" id="PF00083">
    <property type="entry name" value="Sugar_tr"/>
    <property type="match status" value="1"/>
</dbReference>
<dbReference type="PROSITE" id="PS50850">
    <property type="entry name" value="MFS"/>
    <property type="match status" value="1"/>
</dbReference>
<sequence length="409" mass="45814">MLVTCVGMVASCIGCAFTPTYELFVFVRVINGAFIITSYIAAYTYAIEISSTEWRTVAGAVVGVSISLSHVVYPGIAYAFNGDWRRIQLVIALIPAPFILSYFFIPESPRWLLRTGKMKEARKVFARYAKSRGRQLTDETWNLLVQYQNEEKNKEESDKKKFAVWDLYRRPVMRLMSINVLICWFTVSMVFYGLALNGGNLAGDPYVNNTLNGAVEVVAYVLIYFSKYGRRRVQSLSFTLAGTCCIVSMILDLYSKGNQSMLTGSTGMALIGKLFASMTFGMIYYITSELFPTNVRTTALSMGSLAARVGGMASPFILQLQATIPWLTQTVFGSLSIICGGLTLFYPETVSTEYMTTLDQAENFYRENVPILKWLNRRKTSSKSNLNKKGEENCAYEVDHNSNVKSTVL</sequence>
<feature type="transmembrane region" description="Helical" evidence="5">
    <location>
        <begin position="86"/>
        <end position="105"/>
    </location>
</feature>
<feature type="transmembrane region" description="Helical" evidence="5">
    <location>
        <begin position="237"/>
        <end position="255"/>
    </location>
</feature>
<feature type="transmembrane region" description="Helical" evidence="5">
    <location>
        <begin position="25"/>
        <end position="45"/>
    </location>
</feature>
<organism evidence="7 8">
    <name type="scientific">Clavelina lepadiformis</name>
    <name type="common">Light-bulb sea squirt</name>
    <name type="synonym">Ascidia lepadiformis</name>
    <dbReference type="NCBI Taxonomy" id="159417"/>
    <lineage>
        <taxon>Eukaryota</taxon>
        <taxon>Metazoa</taxon>
        <taxon>Chordata</taxon>
        <taxon>Tunicata</taxon>
        <taxon>Ascidiacea</taxon>
        <taxon>Aplousobranchia</taxon>
        <taxon>Clavelinidae</taxon>
        <taxon>Clavelina</taxon>
    </lineage>
</organism>
<proteinExistence type="predicted"/>
<evidence type="ECO:0000259" key="6">
    <source>
        <dbReference type="PROSITE" id="PS50850"/>
    </source>
</evidence>
<feature type="transmembrane region" description="Helical" evidence="5">
    <location>
        <begin position="267"/>
        <end position="287"/>
    </location>
</feature>
<accession>A0ABP0GH95</accession>
<feature type="transmembrane region" description="Helical" evidence="5">
    <location>
        <begin position="324"/>
        <end position="346"/>
    </location>
</feature>
<dbReference type="SUPFAM" id="SSF103473">
    <property type="entry name" value="MFS general substrate transporter"/>
    <property type="match status" value="1"/>
</dbReference>
<evidence type="ECO:0000256" key="3">
    <source>
        <dbReference type="ARBA" id="ARBA00022989"/>
    </source>
</evidence>
<feature type="domain" description="Major facilitator superfamily (MFS) profile" evidence="6">
    <location>
        <begin position="1"/>
        <end position="351"/>
    </location>
</feature>
<evidence type="ECO:0000256" key="4">
    <source>
        <dbReference type="ARBA" id="ARBA00023136"/>
    </source>
</evidence>
<evidence type="ECO:0000256" key="2">
    <source>
        <dbReference type="ARBA" id="ARBA00022692"/>
    </source>
</evidence>
<evidence type="ECO:0000313" key="7">
    <source>
        <dbReference type="EMBL" id="CAK8691145.1"/>
    </source>
</evidence>
<feature type="transmembrane region" description="Helical" evidence="5">
    <location>
        <begin position="299"/>
        <end position="318"/>
    </location>
</feature>
<keyword evidence="4 5" id="KW-0472">Membrane</keyword>
<dbReference type="EMBL" id="CAWYQH010000119">
    <property type="protein sequence ID" value="CAK8691145.1"/>
    <property type="molecule type" value="Genomic_DNA"/>
</dbReference>
<evidence type="ECO:0000256" key="1">
    <source>
        <dbReference type="ARBA" id="ARBA00004141"/>
    </source>
</evidence>
<feature type="transmembrane region" description="Helical" evidence="5">
    <location>
        <begin position="57"/>
        <end position="80"/>
    </location>
</feature>
<comment type="caution">
    <text evidence="7">The sequence shown here is derived from an EMBL/GenBank/DDBJ whole genome shotgun (WGS) entry which is preliminary data.</text>
</comment>
<keyword evidence="8" id="KW-1185">Reference proteome</keyword>
<name>A0ABP0GH95_CLALP</name>
<dbReference type="Gene3D" id="1.20.1250.20">
    <property type="entry name" value="MFS general substrate transporter like domains"/>
    <property type="match status" value="1"/>
</dbReference>
<protein>
    <recommendedName>
        <fullName evidence="6">Major facilitator superfamily (MFS) profile domain-containing protein</fullName>
    </recommendedName>
</protein>
<dbReference type="InterPro" id="IPR005828">
    <property type="entry name" value="MFS_sugar_transport-like"/>
</dbReference>
<dbReference type="Proteomes" id="UP001642483">
    <property type="component" value="Unassembled WGS sequence"/>
</dbReference>
<evidence type="ECO:0000313" key="8">
    <source>
        <dbReference type="Proteomes" id="UP001642483"/>
    </source>
</evidence>
<reference evidence="7 8" key="1">
    <citation type="submission" date="2024-02" db="EMBL/GenBank/DDBJ databases">
        <authorList>
            <person name="Daric V."/>
            <person name="Darras S."/>
        </authorList>
    </citation>
    <scope>NUCLEOTIDE SEQUENCE [LARGE SCALE GENOMIC DNA]</scope>
</reference>